<protein>
    <submittedName>
        <fullName evidence="1">Uncharacterized protein</fullName>
    </submittedName>
</protein>
<comment type="caution">
    <text evidence="1">The sequence shown here is derived from an EMBL/GenBank/DDBJ whole genome shotgun (WGS) entry which is preliminary data.</text>
</comment>
<evidence type="ECO:0000313" key="1">
    <source>
        <dbReference type="EMBL" id="KAL0911886.1"/>
    </source>
</evidence>
<dbReference type="Proteomes" id="UP001552299">
    <property type="component" value="Unassembled WGS sequence"/>
</dbReference>
<evidence type="ECO:0000313" key="2">
    <source>
        <dbReference type="Proteomes" id="UP001552299"/>
    </source>
</evidence>
<name>A0ABD0UNF9_DENTH</name>
<dbReference type="AlphaFoldDB" id="A0ABD0UNF9"/>
<proteinExistence type="predicted"/>
<reference evidence="1 2" key="1">
    <citation type="journal article" date="2024" name="Plant Biotechnol. J.">
        <title>Dendrobium thyrsiflorum genome and its molecular insights into genes involved in important horticultural traits.</title>
        <authorList>
            <person name="Chen B."/>
            <person name="Wang J.Y."/>
            <person name="Zheng P.J."/>
            <person name="Li K.L."/>
            <person name="Liang Y.M."/>
            <person name="Chen X.F."/>
            <person name="Zhang C."/>
            <person name="Zhao X."/>
            <person name="He X."/>
            <person name="Zhang G.Q."/>
            <person name="Liu Z.J."/>
            <person name="Xu Q."/>
        </authorList>
    </citation>
    <scope>NUCLEOTIDE SEQUENCE [LARGE SCALE GENOMIC DNA]</scope>
    <source>
        <strain evidence="1">GZMU011</strain>
    </source>
</reference>
<organism evidence="1 2">
    <name type="scientific">Dendrobium thyrsiflorum</name>
    <name type="common">Pinecone-like raceme dendrobium</name>
    <name type="synonym">Orchid</name>
    <dbReference type="NCBI Taxonomy" id="117978"/>
    <lineage>
        <taxon>Eukaryota</taxon>
        <taxon>Viridiplantae</taxon>
        <taxon>Streptophyta</taxon>
        <taxon>Embryophyta</taxon>
        <taxon>Tracheophyta</taxon>
        <taxon>Spermatophyta</taxon>
        <taxon>Magnoliopsida</taxon>
        <taxon>Liliopsida</taxon>
        <taxon>Asparagales</taxon>
        <taxon>Orchidaceae</taxon>
        <taxon>Epidendroideae</taxon>
        <taxon>Malaxideae</taxon>
        <taxon>Dendrobiinae</taxon>
        <taxon>Dendrobium</taxon>
    </lineage>
</organism>
<dbReference type="EMBL" id="JANQDX010000014">
    <property type="protein sequence ID" value="KAL0911886.1"/>
    <property type="molecule type" value="Genomic_DNA"/>
</dbReference>
<gene>
    <name evidence="1" type="ORF">M5K25_017819</name>
</gene>
<sequence>MIVPIASTTTNYEVTSANATAIVIESLTESSISLDSCFGSVHGFCYVHAFCNNIGEILINNEPQVQSLRVHLGRLLRAEIGYRE</sequence>
<accession>A0ABD0UNF9</accession>
<keyword evidence="2" id="KW-1185">Reference proteome</keyword>